<feature type="region of interest" description="Disordered" evidence="1">
    <location>
        <begin position="1"/>
        <end position="117"/>
    </location>
</feature>
<comment type="caution">
    <text evidence="2">The sequence shown here is derived from an EMBL/GenBank/DDBJ whole genome shotgun (WGS) entry which is preliminary data.</text>
</comment>
<feature type="compositionally biased region" description="Low complexity" evidence="1">
    <location>
        <begin position="71"/>
        <end position="83"/>
    </location>
</feature>
<protein>
    <submittedName>
        <fullName evidence="2">Uncharacterized protein</fullName>
    </submittedName>
</protein>
<gene>
    <name evidence="2" type="ORF">THAOC_23282</name>
</gene>
<proteinExistence type="predicted"/>
<evidence type="ECO:0000313" key="3">
    <source>
        <dbReference type="Proteomes" id="UP000266841"/>
    </source>
</evidence>
<dbReference type="Proteomes" id="UP000266841">
    <property type="component" value="Unassembled WGS sequence"/>
</dbReference>
<evidence type="ECO:0000313" key="2">
    <source>
        <dbReference type="EMBL" id="EJK56763.1"/>
    </source>
</evidence>
<accession>K0RSJ7</accession>
<reference evidence="2 3" key="1">
    <citation type="journal article" date="2012" name="Genome Biol.">
        <title>Genome and low-iron response of an oceanic diatom adapted to chronic iron limitation.</title>
        <authorList>
            <person name="Lommer M."/>
            <person name="Specht M."/>
            <person name="Roy A.S."/>
            <person name="Kraemer L."/>
            <person name="Andreson R."/>
            <person name="Gutowska M.A."/>
            <person name="Wolf J."/>
            <person name="Bergner S.V."/>
            <person name="Schilhabel M.B."/>
            <person name="Klostermeier U.C."/>
            <person name="Beiko R.G."/>
            <person name="Rosenstiel P."/>
            <person name="Hippler M."/>
            <person name="Laroche J."/>
        </authorList>
    </citation>
    <scope>NUCLEOTIDE SEQUENCE [LARGE SCALE GENOMIC DNA]</scope>
    <source>
        <strain evidence="2 3">CCMP1005</strain>
    </source>
</reference>
<organism evidence="2 3">
    <name type="scientific">Thalassiosira oceanica</name>
    <name type="common">Marine diatom</name>
    <dbReference type="NCBI Taxonomy" id="159749"/>
    <lineage>
        <taxon>Eukaryota</taxon>
        <taxon>Sar</taxon>
        <taxon>Stramenopiles</taxon>
        <taxon>Ochrophyta</taxon>
        <taxon>Bacillariophyta</taxon>
        <taxon>Coscinodiscophyceae</taxon>
        <taxon>Thalassiosirophycidae</taxon>
        <taxon>Thalassiosirales</taxon>
        <taxon>Thalassiosiraceae</taxon>
        <taxon>Thalassiosira</taxon>
    </lineage>
</organism>
<dbReference type="AlphaFoldDB" id="K0RSJ7"/>
<feature type="non-terminal residue" evidence="2">
    <location>
        <position position="1"/>
    </location>
</feature>
<evidence type="ECO:0000256" key="1">
    <source>
        <dbReference type="SAM" id="MobiDB-lite"/>
    </source>
</evidence>
<keyword evidence="3" id="KW-1185">Reference proteome</keyword>
<sequence length="117" mass="11955">GDRASDRAAPGRPAPDQRLRQVRPGRPVRPSRRGRVREGPGRQAPRLRLVQQGGASEEDGPPASEGGGGDADSAAGDGGSAPSRSYRGRRSPLGRTRSTGARPRAREPTGGTAAGAG</sequence>
<dbReference type="EMBL" id="AGNL01030571">
    <property type="protein sequence ID" value="EJK56763.1"/>
    <property type="molecule type" value="Genomic_DNA"/>
</dbReference>
<name>K0RSJ7_THAOC</name>